<dbReference type="OrthoDB" id="7271084at2"/>
<evidence type="ECO:0000313" key="1">
    <source>
        <dbReference type="EMBL" id="RAI00204.1"/>
    </source>
</evidence>
<proteinExistence type="predicted"/>
<dbReference type="Pfam" id="PF11749">
    <property type="entry name" value="DUF3305"/>
    <property type="match status" value="1"/>
</dbReference>
<organism evidence="1 2">
    <name type="scientific">Acuticoccus sediminis</name>
    <dbReference type="NCBI Taxonomy" id="2184697"/>
    <lineage>
        <taxon>Bacteria</taxon>
        <taxon>Pseudomonadati</taxon>
        <taxon>Pseudomonadota</taxon>
        <taxon>Alphaproteobacteria</taxon>
        <taxon>Hyphomicrobiales</taxon>
        <taxon>Amorphaceae</taxon>
        <taxon>Acuticoccus</taxon>
    </lineage>
</organism>
<keyword evidence="2" id="KW-1185">Reference proteome</keyword>
<dbReference type="RefSeq" id="WP_111348870.1">
    <property type="nucleotide sequence ID" value="NZ_QHHQ01000004.1"/>
</dbReference>
<gene>
    <name evidence="1" type="ORF">DLJ53_21085</name>
</gene>
<dbReference type="Proteomes" id="UP000249590">
    <property type="component" value="Unassembled WGS sequence"/>
</dbReference>
<accession>A0A8B2NSS3</accession>
<dbReference type="InterPro" id="IPR021736">
    <property type="entry name" value="DUF3305"/>
</dbReference>
<sequence>MDDAATGPEPIPSRTAKLPVGVVVRRTPGRTRWARWVYMPVALLPGAGSADWRTLREEDDAAEYHAATLSLDLFRTDVEAYRVSLSMTPPSVFVVMRPTGPRRDERPELVALTASAYEAQDYTDSGEMQVEPVAMPDGLAAFVEAFVTAHYVDEEFVKRRRDKQRVDLVEDGVGDKRIRQLADVYRVPSQQKRGPGG</sequence>
<reference evidence="1 2" key="1">
    <citation type="submission" date="2018-05" db="EMBL/GenBank/DDBJ databases">
        <title>Acuticoccus sediminis sp. nov., isolated from deep-sea sediment of Indian Ocean.</title>
        <authorList>
            <person name="Liu X."/>
            <person name="Lai Q."/>
            <person name="Du Y."/>
            <person name="Sun F."/>
            <person name="Zhang X."/>
            <person name="Wang S."/>
            <person name="Shao Z."/>
        </authorList>
    </citation>
    <scope>NUCLEOTIDE SEQUENCE [LARGE SCALE GENOMIC DNA]</scope>
    <source>
        <strain evidence="1 2">PTG4-2</strain>
    </source>
</reference>
<comment type="caution">
    <text evidence="1">The sequence shown here is derived from an EMBL/GenBank/DDBJ whole genome shotgun (WGS) entry which is preliminary data.</text>
</comment>
<dbReference type="AlphaFoldDB" id="A0A8B2NSS3"/>
<name>A0A8B2NSS3_9HYPH</name>
<evidence type="ECO:0000313" key="2">
    <source>
        <dbReference type="Proteomes" id="UP000249590"/>
    </source>
</evidence>
<dbReference type="EMBL" id="QHHQ01000004">
    <property type="protein sequence ID" value="RAI00204.1"/>
    <property type="molecule type" value="Genomic_DNA"/>
</dbReference>
<protein>
    <submittedName>
        <fullName evidence="1">DUF3305 domain-containing protein</fullName>
    </submittedName>
</protein>